<dbReference type="InterPro" id="IPR035651">
    <property type="entry name" value="BipA_V"/>
</dbReference>
<dbReference type="InterPro" id="IPR000795">
    <property type="entry name" value="T_Tr_GTP-bd_dom"/>
</dbReference>
<dbReference type="OrthoDB" id="9804431at2"/>
<evidence type="ECO:0000259" key="5">
    <source>
        <dbReference type="PROSITE" id="PS51722"/>
    </source>
</evidence>
<comment type="similarity">
    <text evidence="4">Belongs to the TRAFAC class translation factor GTPase superfamily. Classic translation factor GTPase family. BipA subfamily.</text>
</comment>
<dbReference type="PANTHER" id="PTHR42908">
    <property type="entry name" value="TRANSLATION ELONGATION FACTOR-RELATED"/>
    <property type="match status" value="1"/>
</dbReference>
<dbReference type="NCBIfam" id="TIGR00231">
    <property type="entry name" value="small_GTP"/>
    <property type="match status" value="1"/>
</dbReference>
<evidence type="ECO:0000313" key="9">
    <source>
        <dbReference type="EMBL" id="TVV27525.1"/>
    </source>
</evidence>
<dbReference type="FunFam" id="2.40.50.250:FF:000001">
    <property type="entry name" value="GTP-binding protein TypA"/>
    <property type="match status" value="1"/>
</dbReference>
<dbReference type="GO" id="GO:0043022">
    <property type="term" value="F:ribosome binding"/>
    <property type="evidence" value="ECO:0007669"/>
    <property type="project" value="UniProtKB-UniRule"/>
</dbReference>
<dbReference type="CDD" id="cd16263">
    <property type="entry name" value="BipA_III"/>
    <property type="match status" value="1"/>
</dbReference>
<dbReference type="SUPFAM" id="SSF54980">
    <property type="entry name" value="EF-G C-terminal domain-like"/>
    <property type="match status" value="2"/>
</dbReference>
<dbReference type="InterPro" id="IPR005225">
    <property type="entry name" value="Small_GTP-bd"/>
</dbReference>
<keyword evidence="4" id="KW-0963">Cytoplasm</keyword>
<dbReference type="Gene3D" id="3.40.50.300">
    <property type="entry name" value="P-loop containing nucleotide triphosphate hydrolases"/>
    <property type="match status" value="1"/>
</dbReference>
<dbReference type="Gene3D" id="2.40.30.10">
    <property type="entry name" value="Translation factors"/>
    <property type="match status" value="1"/>
</dbReference>
<dbReference type="NCBIfam" id="TIGR01394">
    <property type="entry name" value="TypA_BipA"/>
    <property type="match status" value="1"/>
</dbReference>
<dbReference type="EMBL" id="NDXJ01000005">
    <property type="protein sequence ID" value="OSP89666.1"/>
    <property type="molecule type" value="Genomic_DNA"/>
</dbReference>
<dbReference type="CDD" id="cd01891">
    <property type="entry name" value="TypA_BipA"/>
    <property type="match status" value="1"/>
</dbReference>
<dbReference type="InterPro" id="IPR047043">
    <property type="entry name" value="BipA_III"/>
</dbReference>
<dbReference type="SUPFAM" id="SSF52540">
    <property type="entry name" value="P-loop containing nucleoside triphosphate hydrolases"/>
    <property type="match status" value="1"/>
</dbReference>
<keyword evidence="4" id="KW-0690">Ribosome biogenesis</keyword>
<dbReference type="EMBL" id="CP020928">
    <property type="protein sequence ID" value="AWF95753.1"/>
    <property type="molecule type" value="Genomic_DNA"/>
</dbReference>
<dbReference type="PROSITE" id="PS51722">
    <property type="entry name" value="G_TR_2"/>
    <property type="match status" value="1"/>
</dbReference>
<dbReference type="EMBL" id="VNHC01000002">
    <property type="protein sequence ID" value="TVV27525.1"/>
    <property type="molecule type" value="Genomic_DNA"/>
</dbReference>
<dbReference type="PRINTS" id="PR00315">
    <property type="entry name" value="ELONGATNFCT"/>
</dbReference>
<proteinExistence type="inferred from homology"/>
<dbReference type="CDD" id="cd03710">
    <property type="entry name" value="BipA_TypA_C"/>
    <property type="match status" value="1"/>
</dbReference>
<dbReference type="FunFam" id="3.30.70.870:FF:000003">
    <property type="entry name" value="GTP-binding protein TypA"/>
    <property type="match status" value="1"/>
</dbReference>
<dbReference type="FunFam" id="3.40.50.300:FF:000055">
    <property type="entry name" value="GTP-binding protein TypA"/>
    <property type="match status" value="1"/>
</dbReference>
<reference evidence="9 13" key="4">
    <citation type="submission" date="2019-07" db="EMBL/GenBank/DDBJ databases">
        <title>Genome sequence of Weissella cibaria GK1.</title>
        <authorList>
            <person name="Choi H.-J."/>
        </authorList>
    </citation>
    <scope>NUCLEOTIDE SEQUENCE [LARGE SCALE GENOMIC DNA]</scope>
    <source>
        <strain evidence="9 13">GK1</strain>
    </source>
</reference>
<dbReference type="Gene3D" id="3.30.70.870">
    <property type="entry name" value="Elongation Factor G (Translational Gtpase), domain 3"/>
    <property type="match status" value="1"/>
</dbReference>
<evidence type="ECO:0000313" key="11">
    <source>
        <dbReference type="Proteomes" id="UP000193588"/>
    </source>
</evidence>
<sequence>MAKRENIRNIAIIAHVDHGKTTLVNELLKQSDTLDMRTELGDRAMDTNDLEKERGITILAKNTAVKVGDKQINILDTPGHADFGGEVERIMGMVDGVLLVVDAFEGTMPQTRFVLKKAFEQNLTPIVVVNKVDRPGARPNEVVDEVLDLFIELGADEDQLEFPVIFASAMNGTSSLDADLATQEHTMTPIFDTVFETIPAPEDNSDEPLQFQVSLLDYNDFVGRIGVGRVFRGKIKVGDNVTVMKLDGTHQNFRVTKLFGFIGLDRVEINEAIAGDLIALSGMEEISVGETVVDPAHLDALPILRIDEPTLQMTFRTNDSPFAGREGKFVTARQLEDRLRRELHTDVSLRVDDTDEAGAWLVSGRGELHLSILIENLRREGFELQVSRPQVIFKEIDGVESEPFEAVQIDTPDEYSGSVIDSLNQRKGEMRNMEPTGTGTTRMEWLVPSRGLIGYSTEFMSLTRGYGIYNHTYETYAPVVKNWNPGRRNGTLVSINQGTATTYAIMGVEDRGTMFIHPGDDIYEGMVVGMNSRDNDISVNVTKAKNQTNVRSSNKDQTASIKTPRDMTLEESLEFLDDDEYAEVTPEHVRIRKQILVTAEREKAAKRRKIAQQG</sequence>
<evidence type="ECO:0000313" key="8">
    <source>
        <dbReference type="EMBL" id="OSP89666.1"/>
    </source>
</evidence>
<evidence type="ECO:0000256" key="2">
    <source>
        <dbReference type="ARBA" id="ARBA00023134"/>
    </source>
</evidence>
<dbReference type="InterPro" id="IPR035647">
    <property type="entry name" value="EFG_III/V"/>
</dbReference>
<dbReference type="FunFam" id="3.30.70.240:FF:000002">
    <property type="entry name" value="GTP-binding protein TypA"/>
    <property type="match status" value="1"/>
</dbReference>
<dbReference type="eggNOG" id="COG1217">
    <property type="taxonomic scope" value="Bacteria"/>
</dbReference>
<dbReference type="KEGG" id="wcb:AO080_07955"/>
<dbReference type="PANTHER" id="PTHR42908:SF8">
    <property type="entry name" value="TR-TYPE G DOMAIN-CONTAINING PROTEIN"/>
    <property type="match status" value="1"/>
</dbReference>
<dbReference type="InterPro" id="IPR006298">
    <property type="entry name" value="BipA"/>
</dbReference>
<dbReference type="RefSeq" id="WP_010373675.1">
    <property type="nucleotide sequence ID" value="NZ_BJEF01000002.1"/>
</dbReference>
<dbReference type="Proteomes" id="UP000032287">
    <property type="component" value="Unassembled WGS sequence"/>
</dbReference>
<dbReference type="Gene3D" id="2.40.50.250">
    <property type="entry name" value="bipa protein"/>
    <property type="match status" value="1"/>
</dbReference>
<keyword evidence="4" id="KW-0694">RNA-binding</keyword>
<dbReference type="GO" id="GO:0009409">
    <property type="term" value="P:response to cold"/>
    <property type="evidence" value="ECO:0007669"/>
    <property type="project" value="UniProtKB-ARBA"/>
</dbReference>
<dbReference type="SMART" id="SM00838">
    <property type="entry name" value="EFG_C"/>
    <property type="match status" value="1"/>
</dbReference>
<dbReference type="InterPro" id="IPR047042">
    <property type="entry name" value="BipA_II"/>
</dbReference>
<evidence type="ECO:0000313" key="10">
    <source>
        <dbReference type="Proteomes" id="UP000032287"/>
    </source>
</evidence>
<dbReference type="InterPro" id="IPR047041">
    <property type="entry name" value="BipA_GTP-bd_dom"/>
</dbReference>
<keyword evidence="4" id="KW-0820">tRNA-binding</keyword>
<dbReference type="FunFam" id="2.40.30.10:FF:000016">
    <property type="entry name" value="GTP-binding protein TypA"/>
    <property type="match status" value="1"/>
</dbReference>
<keyword evidence="10" id="KW-1185">Reference proteome</keyword>
<reference evidence="7 10" key="1">
    <citation type="journal article" date="2015" name="Microbiology (Mosc.)">
        <title>Genomics of the Weissella cibaria species with an examination of its metabolic traits.</title>
        <authorList>
            <person name="Lynch K.M."/>
            <person name="Lucid A."/>
            <person name="Arendt E.K."/>
            <person name="Sleator R.D."/>
            <person name="Lucey B."/>
            <person name="Coffey A."/>
        </authorList>
    </citation>
    <scope>NUCLEOTIDE SEQUENCE [LARGE SCALE GENOMIC DNA]</scope>
    <source>
        <strain evidence="7 10">MG1</strain>
    </source>
</reference>
<evidence type="ECO:0000256" key="3">
    <source>
        <dbReference type="ARBA" id="ARBA00048548"/>
    </source>
</evidence>
<dbReference type="Proteomes" id="UP000193588">
    <property type="component" value="Unassembled WGS sequence"/>
</dbReference>
<protein>
    <recommendedName>
        <fullName evidence="4">Large ribosomal subunit assembly factor BipA</fullName>
        <ecNumber evidence="4">3.6.5.-</ecNumber>
    </recommendedName>
    <alternativeName>
        <fullName evidence="4">GTP-binding protein BipA</fullName>
    </alternativeName>
</protein>
<feature type="domain" description="Tr-type G" evidence="5">
    <location>
        <begin position="5"/>
        <end position="202"/>
    </location>
</feature>
<dbReference type="GO" id="GO:0003924">
    <property type="term" value="F:GTPase activity"/>
    <property type="evidence" value="ECO:0007669"/>
    <property type="project" value="UniProtKB-UniRule"/>
</dbReference>
<dbReference type="Pfam" id="PF00009">
    <property type="entry name" value="GTP_EFTU"/>
    <property type="match status" value="1"/>
</dbReference>
<dbReference type="CDD" id="cd03691">
    <property type="entry name" value="BipA_TypA_II"/>
    <property type="match status" value="1"/>
</dbReference>
<dbReference type="GO" id="GO:0005525">
    <property type="term" value="F:GTP binding"/>
    <property type="evidence" value="ECO:0007669"/>
    <property type="project" value="UniProtKB-UniRule"/>
</dbReference>
<dbReference type="InterPro" id="IPR027417">
    <property type="entry name" value="P-loop_NTPase"/>
</dbReference>
<dbReference type="Gene3D" id="3.30.70.240">
    <property type="match status" value="1"/>
</dbReference>
<dbReference type="InterPro" id="IPR031157">
    <property type="entry name" value="G_TR_CS"/>
</dbReference>
<feature type="binding site" evidence="4">
    <location>
        <begin position="17"/>
        <end position="22"/>
    </location>
    <ligand>
        <name>GTP</name>
        <dbReference type="ChEBI" id="CHEBI:37565"/>
    </ligand>
</feature>
<dbReference type="GO" id="GO:0000027">
    <property type="term" value="P:ribosomal large subunit assembly"/>
    <property type="evidence" value="ECO:0007669"/>
    <property type="project" value="UniProtKB-UniRule"/>
</dbReference>
<dbReference type="GO" id="GO:0010467">
    <property type="term" value="P:gene expression"/>
    <property type="evidence" value="ECO:0007669"/>
    <property type="project" value="UniProtKB-ARBA"/>
</dbReference>
<comment type="subunit">
    <text evidence="4">Monomer.</text>
</comment>
<dbReference type="InterPro" id="IPR048876">
    <property type="entry name" value="BipA_C"/>
</dbReference>
<comment type="subcellular location">
    <subcellularLocation>
        <location evidence="4">Cytoplasm</location>
    </subcellularLocation>
    <text evidence="4">Binds to ribosomes.</text>
</comment>
<dbReference type="HAMAP" id="MF_00849">
    <property type="entry name" value="BipA"/>
    <property type="match status" value="1"/>
</dbReference>
<dbReference type="InterPro" id="IPR000640">
    <property type="entry name" value="EFG_V-like"/>
</dbReference>
<dbReference type="Pfam" id="PF14492">
    <property type="entry name" value="EFG_III"/>
    <property type="match status" value="1"/>
</dbReference>
<reference evidence="8 11" key="2">
    <citation type="submission" date="2017-04" db="EMBL/GenBank/DDBJ databases">
        <title>The genome sequence of Weissella cibaria isolated from wild Drosophila.</title>
        <authorList>
            <person name="Ricks N.J."/>
            <person name="Carroll C."/>
            <person name="Walters A."/>
            <person name="Newell P.D."/>
            <person name="Chaston J.M."/>
        </authorList>
    </citation>
    <scope>NUCLEOTIDE SEQUENCE [LARGE SCALE GENOMIC DNA]</scope>
    <source>
        <strain evidence="8 11">DmW_103</strain>
    </source>
</reference>
<keyword evidence="4" id="KW-0378">Hydrolase</keyword>
<dbReference type="EMBL" id="JWHU01000034">
    <property type="protein sequence ID" value="KIU19829.1"/>
    <property type="molecule type" value="Genomic_DNA"/>
</dbReference>
<dbReference type="GO" id="GO:0000049">
    <property type="term" value="F:tRNA binding"/>
    <property type="evidence" value="ECO:0007669"/>
    <property type="project" value="UniProtKB-KW"/>
</dbReference>
<dbReference type="GO" id="GO:0005829">
    <property type="term" value="C:cytosol"/>
    <property type="evidence" value="ECO:0007669"/>
    <property type="project" value="TreeGrafter"/>
</dbReference>
<dbReference type="InterPro" id="IPR042116">
    <property type="entry name" value="TypA/BipA_C"/>
</dbReference>
<dbReference type="GeneID" id="66962347"/>
<organism evidence="7 10">
    <name type="scientific">Weissella cibaria</name>
    <dbReference type="NCBI Taxonomy" id="137591"/>
    <lineage>
        <taxon>Bacteria</taxon>
        <taxon>Bacillati</taxon>
        <taxon>Bacillota</taxon>
        <taxon>Bacilli</taxon>
        <taxon>Lactobacillales</taxon>
        <taxon>Lactobacillaceae</taxon>
        <taxon>Weissella</taxon>
    </lineage>
</organism>
<name>A0A0D1LT88_9LACO</name>
<dbReference type="InterPro" id="IPR004161">
    <property type="entry name" value="EFTu-like_2"/>
</dbReference>
<dbReference type="STRING" id="137591.AO080_07955"/>
<dbReference type="EC" id="3.6.5.-" evidence="4"/>
<evidence type="ECO:0000313" key="12">
    <source>
        <dbReference type="Proteomes" id="UP000244870"/>
    </source>
</evidence>
<dbReference type="Proteomes" id="UP000244870">
    <property type="component" value="Chromosome"/>
</dbReference>
<evidence type="ECO:0000313" key="6">
    <source>
        <dbReference type="EMBL" id="AWF95753.1"/>
    </source>
</evidence>
<dbReference type="InterPro" id="IPR041095">
    <property type="entry name" value="EFG_II"/>
</dbReference>
<evidence type="ECO:0000256" key="1">
    <source>
        <dbReference type="ARBA" id="ARBA00022741"/>
    </source>
</evidence>
<dbReference type="Pfam" id="PF00679">
    <property type="entry name" value="EFG_C"/>
    <property type="match status" value="1"/>
</dbReference>
<dbReference type="Pfam" id="PF21018">
    <property type="entry name" value="BipA_C"/>
    <property type="match status" value="1"/>
</dbReference>
<dbReference type="Pfam" id="PF03144">
    <property type="entry name" value="GTP_EFTU_D2"/>
    <property type="match status" value="1"/>
</dbReference>
<dbReference type="InterPro" id="IPR009000">
    <property type="entry name" value="Transl_B-barrel_sf"/>
</dbReference>
<gene>
    <name evidence="7" type="primary">typA</name>
    <name evidence="4" type="synonym">bipA</name>
    <name evidence="6" type="ORF">B6254_1349</name>
    <name evidence="8" type="ORF">B9D04_03860</name>
    <name evidence="9" type="ORF">FO435_06325</name>
    <name evidence="7" type="ORF">QX99_01851</name>
</gene>
<keyword evidence="1 4" id="KW-0547">Nucleotide-binding</keyword>
<dbReference type="GO" id="GO:0019843">
    <property type="term" value="F:rRNA binding"/>
    <property type="evidence" value="ECO:0007669"/>
    <property type="project" value="UniProtKB-KW"/>
</dbReference>
<comment type="catalytic activity">
    <reaction evidence="3 4">
        <text>GTP + H2O = GDP + phosphate + H(+)</text>
        <dbReference type="Rhea" id="RHEA:19669"/>
        <dbReference type="ChEBI" id="CHEBI:15377"/>
        <dbReference type="ChEBI" id="CHEBI:15378"/>
        <dbReference type="ChEBI" id="CHEBI:37565"/>
        <dbReference type="ChEBI" id="CHEBI:43474"/>
        <dbReference type="ChEBI" id="CHEBI:58189"/>
    </reaction>
</comment>
<evidence type="ECO:0000313" key="13">
    <source>
        <dbReference type="Proteomes" id="UP000320012"/>
    </source>
</evidence>
<dbReference type="PATRIC" id="fig|137591.25.peg.1824"/>
<keyword evidence="2 4" id="KW-0342">GTP-binding</keyword>
<reference evidence="6 12" key="3">
    <citation type="submission" date="2017-04" db="EMBL/GenBank/DDBJ databases">
        <title>Weissella cibaria strain m2 complete genome.</title>
        <authorList>
            <person name="Pan Q."/>
            <person name="Tan M."/>
            <person name="Yao F."/>
            <person name="Su S."/>
        </authorList>
    </citation>
    <scope>NUCLEOTIDE SEQUENCE [LARGE SCALE GENOMIC DNA]</scope>
    <source>
        <strain evidence="6 12">M2</strain>
    </source>
</reference>
<comment type="function">
    <text evidence="4">A 50S ribosomal subunit assembly protein with GTPase activity, required for 50S subunit assembly at low temperatures, may also play a role in translation. Binds GTP and analogs. Binds the 70S ribosome between the 30S and 50S subunits, in a similar position as ribosome-bound EF-G; it contacts a number of ribosomal proteins, both rRNAs and the A-site tRNA.</text>
</comment>
<dbReference type="GO" id="GO:1990904">
    <property type="term" value="C:ribonucleoprotein complex"/>
    <property type="evidence" value="ECO:0007669"/>
    <property type="project" value="TreeGrafter"/>
</dbReference>
<dbReference type="Proteomes" id="UP000320012">
    <property type="component" value="Unassembled WGS sequence"/>
</dbReference>
<evidence type="ECO:0000313" key="7">
    <source>
        <dbReference type="EMBL" id="KIU19829.1"/>
    </source>
</evidence>
<accession>A0A0D1LT88</accession>
<feature type="binding site" evidence="4">
    <location>
        <begin position="130"/>
        <end position="133"/>
    </location>
    <ligand>
        <name>GTP</name>
        <dbReference type="ChEBI" id="CHEBI:37565"/>
    </ligand>
</feature>
<dbReference type="SUPFAM" id="SSF50447">
    <property type="entry name" value="Translation proteins"/>
    <property type="match status" value="1"/>
</dbReference>
<dbReference type="PROSITE" id="PS00301">
    <property type="entry name" value="G_TR_1"/>
    <property type="match status" value="1"/>
</dbReference>
<evidence type="ECO:0000256" key="4">
    <source>
        <dbReference type="HAMAP-Rule" id="MF_00849"/>
    </source>
</evidence>
<keyword evidence="4" id="KW-0699">rRNA-binding</keyword>
<dbReference type="AlphaFoldDB" id="A0A0D1LT88"/>